<proteinExistence type="predicted"/>
<keyword evidence="2" id="KW-1185">Reference proteome</keyword>
<gene>
    <name evidence="1" type="ORF">SAE02_74090</name>
</gene>
<name>A0A512E3E2_9PROT</name>
<evidence type="ECO:0000313" key="1">
    <source>
        <dbReference type="EMBL" id="GEO43261.1"/>
    </source>
</evidence>
<dbReference type="EMBL" id="BJYZ01000070">
    <property type="protein sequence ID" value="GEO43261.1"/>
    <property type="molecule type" value="Genomic_DNA"/>
</dbReference>
<accession>A0A512E3E2</accession>
<evidence type="ECO:0000313" key="2">
    <source>
        <dbReference type="Proteomes" id="UP000321523"/>
    </source>
</evidence>
<protein>
    <submittedName>
        <fullName evidence="1">Uncharacterized protein</fullName>
    </submittedName>
</protein>
<reference evidence="1 2" key="1">
    <citation type="submission" date="2019-07" db="EMBL/GenBank/DDBJ databases">
        <title>Whole genome shotgun sequence of Skermanella aerolata NBRC 106429.</title>
        <authorList>
            <person name="Hosoyama A."/>
            <person name="Uohara A."/>
            <person name="Ohji S."/>
            <person name="Ichikawa N."/>
        </authorList>
    </citation>
    <scope>NUCLEOTIDE SEQUENCE [LARGE SCALE GENOMIC DNA]</scope>
    <source>
        <strain evidence="1 2">NBRC 106429</strain>
    </source>
</reference>
<dbReference type="AlphaFoldDB" id="A0A512E3E2"/>
<dbReference type="Proteomes" id="UP000321523">
    <property type="component" value="Unassembled WGS sequence"/>
</dbReference>
<comment type="caution">
    <text evidence="1">The sequence shown here is derived from an EMBL/GenBank/DDBJ whole genome shotgun (WGS) entry which is preliminary data.</text>
</comment>
<organism evidence="1 2">
    <name type="scientific">Skermanella aerolata</name>
    <dbReference type="NCBI Taxonomy" id="393310"/>
    <lineage>
        <taxon>Bacteria</taxon>
        <taxon>Pseudomonadati</taxon>
        <taxon>Pseudomonadota</taxon>
        <taxon>Alphaproteobacteria</taxon>
        <taxon>Rhodospirillales</taxon>
        <taxon>Azospirillaceae</taxon>
        <taxon>Skermanella</taxon>
    </lineage>
</organism>
<sequence length="104" mass="11532">MRNISRIILAIAVQCHDPVTVCGEYTAAYRSALTAAAGVANETGPWLSGSQFRTKPISRVVSTAIIHEDDFIKIIIRGQGVPDLRQERQNVLRLVKDWYDHGQG</sequence>